<dbReference type="InterPro" id="IPR054076">
    <property type="entry name" value="ZUO1-like_ZHD"/>
</dbReference>
<dbReference type="InterPro" id="IPR017884">
    <property type="entry name" value="SANT_dom"/>
</dbReference>
<evidence type="ECO:0000256" key="4">
    <source>
        <dbReference type="SAM" id="MobiDB-lite"/>
    </source>
</evidence>
<dbReference type="STRING" id="1890364.A0A2P6NXF8"/>
<evidence type="ECO:0000256" key="3">
    <source>
        <dbReference type="ARBA" id="ARBA00023242"/>
    </source>
</evidence>
<protein>
    <recommendedName>
        <fullName evidence="10">DnaJ homolog subfamily C member 2</fullName>
    </recommendedName>
</protein>
<dbReference type="Pfam" id="PF23082">
    <property type="entry name" value="Myb_DNA-binding_2"/>
    <property type="match status" value="1"/>
</dbReference>
<dbReference type="AlphaFoldDB" id="A0A2P6NXF8"/>
<keyword evidence="9" id="KW-1185">Reference proteome</keyword>
<name>A0A2P6NXF8_9EUKA</name>
<evidence type="ECO:0000259" key="6">
    <source>
        <dbReference type="PROSITE" id="PS50090"/>
    </source>
</evidence>
<sequence>MSQDIKCSSAHRKNFKVRNGNLILAFREHRAAGSHLSATDRIMMLLLCAAPSGWEGPSQLVSGLGGYPFFKKIEAAGKPYQEWLKRKEEPEPESALSPSEVSSGPQDKLSKEQRAKLEQKRHIRLINGIIDDPYEIMGLEVKRWEATEDEIKSAYRKLVLVYHPDKNTEINDEAFKKIQEAFDKLSDPKKRRMYDSTDDDVEITIPTYNPQTDDFYTIFAAIFKKVSKFSQNKKVPHIGDDSTKIETVQRFYEWWYNFKSWRDFSFLDEFDQSEAESRDERRWMEKQNERERRKYKQAEAAKILKLTEYAEKVDPRLVREREIEKNQKNKAKESRDKAQREKKEALERAAAEERAKKEEEDKKKAEESSAQKKAKALADKKLRKSRNRLRTAVGNTSSDDNIELVCARLNADQMSMILTAFDESAEHGCELFTVHLHDIKEADRERAATETKQKEEKVTTPWTENEISQLAKAVAKFPGGVQDRWEHIAAFVGTRSVKEIIQKTKETKFSESNWKEEELTTVTVPNKPRELAATDAYERFNQTKKKADEPINAELSEASPSTPTGDATTPEGEWTLAEQKALEKALSAIPSTASDRWDQIAACVPGKTKKDCVDRYKYLVAQIKQKKAAGN</sequence>
<dbReference type="SMART" id="SM00271">
    <property type="entry name" value="DnaJ"/>
    <property type="match status" value="1"/>
</dbReference>
<comment type="caution">
    <text evidence="8">The sequence shown here is derived from an EMBL/GenBank/DDBJ whole genome shotgun (WGS) entry which is preliminary data.</text>
</comment>
<evidence type="ECO:0000259" key="7">
    <source>
        <dbReference type="PROSITE" id="PS51293"/>
    </source>
</evidence>
<feature type="region of interest" description="Disordered" evidence="4">
    <location>
        <begin position="86"/>
        <end position="114"/>
    </location>
</feature>
<feature type="region of interest" description="Disordered" evidence="4">
    <location>
        <begin position="320"/>
        <end position="394"/>
    </location>
</feature>
<dbReference type="CDD" id="cd00167">
    <property type="entry name" value="SANT"/>
    <property type="match status" value="2"/>
</dbReference>
<dbReference type="Proteomes" id="UP000241769">
    <property type="component" value="Unassembled WGS sequence"/>
</dbReference>
<feature type="domain" description="Myb-like" evidence="6">
    <location>
        <begin position="566"/>
        <end position="620"/>
    </location>
</feature>
<keyword evidence="3" id="KW-0539">Nucleus</keyword>
<feature type="region of interest" description="Disordered" evidence="4">
    <location>
        <begin position="540"/>
        <end position="573"/>
    </location>
</feature>
<dbReference type="Gene3D" id="1.10.10.60">
    <property type="entry name" value="Homeodomain-like"/>
    <property type="match status" value="2"/>
</dbReference>
<dbReference type="InterPro" id="IPR001005">
    <property type="entry name" value="SANT/Myb"/>
</dbReference>
<dbReference type="InterPro" id="IPR036869">
    <property type="entry name" value="J_dom_sf"/>
</dbReference>
<feature type="compositionally biased region" description="Basic and acidic residues" evidence="4">
    <location>
        <begin position="320"/>
        <end position="380"/>
    </location>
</feature>
<evidence type="ECO:0000256" key="1">
    <source>
        <dbReference type="ARBA" id="ARBA00022737"/>
    </source>
</evidence>
<keyword evidence="1" id="KW-0677">Repeat</keyword>
<dbReference type="SUPFAM" id="SSF46565">
    <property type="entry name" value="Chaperone J-domain"/>
    <property type="match status" value="1"/>
</dbReference>
<dbReference type="PROSITE" id="PS50076">
    <property type="entry name" value="DNAJ_2"/>
    <property type="match status" value="1"/>
</dbReference>
<dbReference type="Pfam" id="PF00226">
    <property type="entry name" value="DnaJ"/>
    <property type="match status" value="1"/>
</dbReference>
<feature type="compositionally biased region" description="Polar residues" evidence="4">
    <location>
        <begin position="558"/>
        <end position="567"/>
    </location>
</feature>
<dbReference type="GO" id="GO:0006450">
    <property type="term" value="P:regulation of translational fidelity"/>
    <property type="evidence" value="ECO:0007669"/>
    <property type="project" value="InterPro"/>
</dbReference>
<evidence type="ECO:0000313" key="8">
    <source>
        <dbReference type="EMBL" id="PRP88641.1"/>
    </source>
</evidence>
<organism evidence="8 9">
    <name type="scientific">Planoprotostelium fungivorum</name>
    <dbReference type="NCBI Taxonomy" id="1890364"/>
    <lineage>
        <taxon>Eukaryota</taxon>
        <taxon>Amoebozoa</taxon>
        <taxon>Evosea</taxon>
        <taxon>Variosea</taxon>
        <taxon>Cavosteliida</taxon>
        <taxon>Cavosteliaceae</taxon>
        <taxon>Planoprotostelium</taxon>
    </lineage>
</organism>
<dbReference type="GO" id="GO:0005829">
    <property type="term" value="C:cytosol"/>
    <property type="evidence" value="ECO:0007669"/>
    <property type="project" value="TreeGrafter"/>
</dbReference>
<evidence type="ECO:0008006" key="10">
    <source>
        <dbReference type="Google" id="ProtNLM"/>
    </source>
</evidence>
<dbReference type="GO" id="GO:0043022">
    <property type="term" value="F:ribosome binding"/>
    <property type="evidence" value="ECO:0007669"/>
    <property type="project" value="InterPro"/>
</dbReference>
<dbReference type="PANTHER" id="PTHR43999">
    <property type="entry name" value="DNAJ HOMOLOG SUBFAMILY C MEMBER 2"/>
    <property type="match status" value="1"/>
</dbReference>
<dbReference type="PROSITE" id="PS00636">
    <property type="entry name" value="DNAJ_1"/>
    <property type="match status" value="1"/>
</dbReference>
<feature type="domain" description="J" evidence="5">
    <location>
        <begin position="132"/>
        <end position="198"/>
    </location>
</feature>
<dbReference type="OrthoDB" id="1690618at2759"/>
<dbReference type="EMBL" id="MDYQ01000008">
    <property type="protein sequence ID" value="PRP88641.1"/>
    <property type="molecule type" value="Genomic_DNA"/>
</dbReference>
<evidence type="ECO:0000259" key="5">
    <source>
        <dbReference type="PROSITE" id="PS50076"/>
    </source>
</evidence>
<dbReference type="InterPro" id="IPR018253">
    <property type="entry name" value="DnaJ_domain_CS"/>
</dbReference>
<dbReference type="GO" id="GO:0051083">
    <property type="term" value="P:'de novo' cotranslational protein folding"/>
    <property type="evidence" value="ECO:0007669"/>
    <property type="project" value="InterPro"/>
</dbReference>
<dbReference type="PANTHER" id="PTHR43999:SF1">
    <property type="entry name" value="DNAJ HOMOLOG SUBFAMILY C MEMBER 2"/>
    <property type="match status" value="1"/>
</dbReference>
<dbReference type="Pfam" id="PF00249">
    <property type="entry name" value="Myb_DNA-binding"/>
    <property type="match status" value="1"/>
</dbReference>
<dbReference type="FunFam" id="1.10.10.60:FF:000180">
    <property type="entry name" value="DnaJ (Hsp40) homolog, subfamily C, member 2"/>
    <property type="match status" value="1"/>
</dbReference>
<accession>A0A2P6NXF8</accession>
<dbReference type="InterPro" id="IPR001623">
    <property type="entry name" value="DnaJ_domain"/>
</dbReference>
<dbReference type="SMART" id="SM00717">
    <property type="entry name" value="SANT"/>
    <property type="match status" value="2"/>
</dbReference>
<dbReference type="InterPro" id="IPR009057">
    <property type="entry name" value="Homeodomain-like_sf"/>
</dbReference>
<keyword evidence="2" id="KW-0143">Chaperone</keyword>
<dbReference type="PROSITE" id="PS51293">
    <property type="entry name" value="SANT"/>
    <property type="match status" value="1"/>
</dbReference>
<feature type="compositionally biased region" description="Low complexity" evidence="4">
    <location>
        <begin position="93"/>
        <end position="105"/>
    </location>
</feature>
<gene>
    <name evidence="8" type="ORF">PROFUN_02737</name>
</gene>
<dbReference type="CDD" id="cd06257">
    <property type="entry name" value="DnaJ"/>
    <property type="match status" value="1"/>
</dbReference>
<dbReference type="Gene3D" id="1.10.287.110">
    <property type="entry name" value="DnaJ domain"/>
    <property type="match status" value="1"/>
</dbReference>
<feature type="domain" description="SANT" evidence="7">
    <location>
        <begin position="457"/>
        <end position="512"/>
    </location>
</feature>
<dbReference type="InterPro" id="IPR044634">
    <property type="entry name" value="Zuotin/DnaJC2"/>
</dbReference>
<evidence type="ECO:0000256" key="2">
    <source>
        <dbReference type="ARBA" id="ARBA00023186"/>
    </source>
</evidence>
<dbReference type="FunCoup" id="A0A2P6NXF8">
    <property type="interactions" value="482"/>
</dbReference>
<dbReference type="InParanoid" id="A0A2P6NXF8"/>
<evidence type="ECO:0000313" key="9">
    <source>
        <dbReference type="Proteomes" id="UP000241769"/>
    </source>
</evidence>
<dbReference type="PROSITE" id="PS50090">
    <property type="entry name" value="MYB_LIKE"/>
    <property type="match status" value="1"/>
</dbReference>
<dbReference type="SUPFAM" id="SSF46689">
    <property type="entry name" value="Homeodomain-like"/>
    <property type="match status" value="2"/>
</dbReference>
<reference evidence="8 9" key="1">
    <citation type="journal article" date="2018" name="Genome Biol. Evol.">
        <title>Multiple Roots of Fruiting Body Formation in Amoebozoa.</title>
        <authorList>
            <person name="Hillmann F."/>
            <person name="Forbes G."/>
            <person name="Novohradska S."/>
            <person name="Ferling I."/>
            <person name="Riege K."/>
            <person name="Groth M."/>
            <person name="Westermann M."/>
            <person name="Marz M."/>
            <person name="Spaller T."/>
            <person name="Winckler T."/>
            <person name="Schaap P."/>
            <person name="Glockner G."/>
        </authorList>
    </citation>
    <scope>NUCLEOTIDE SEQUENCE [LARGE SCALE GENOMIC DNA]</scope>
    <source>
        <strain evidence="8 9">Jena</strain>
    </source>
</reference>
<proteinExistence type="predicted"/>
<dbReference type="GO" id="GO:0030544">
    <property type="term" value="F:Hsp70 protein binding"/>
    <property type="evidence" value="ECO:0007669"/>
    <property type="project" value="InterPro"/>
</dbReference>
<dbReference type="Pfam" id="PF21884">
    <property type="entry name" value="ZUO1-like_ZHD"/>
    <property type="match status" value="1"/>
</dbReference>